<reference evidence="3 4" key="1">
    <citation type="submission" date="2012-04" db="EMBL/GenBank/DDBJ databases">
        <title>The Genome Sequence of Saprolegnia declina VS20.</title>
        <authorList>
            <consortium name="The Broad Institute Genome Sequencing Platform"/>
            <person name="Russ C."/>
            <person name="Nusbaum C."/>
            <person name="Tyler B."/>
            <person name="van West P."/>
            <person name="Dieguez-Uribeondo J."/>
            <person name="de Bruijn I."/>
            <person name="Tripathy S."/>
            <person name="Jiang R."/>
            <person name="Young S.K."/>
            <person name="Zeng Q."/>
            <person name="Gargeya S."/>
            <person name="Fitzgerald M."/>
            <person name="Haas B."/>
            <person name="Abouelleil A."/>
            <person name="Alvarado L."/>
            <person name="Arachchi H.M."/>
            <person name="Berlin A."/>
            <person name="Chapman S.B."/>
            <person name="Goldberg J."/>
            <person name="Griggs A."/>
            <person name="Gujja S."/>
            <person name="Hansen M."/>
            <person name="Howarth C."/>
            <person name="Imamovic A."/>
            <person name="Larimer J."/>
            <person name="McCowen C."/>
            <person name="Montmayeur A."/>
            <person name="Murphy C."/>
            <person name="Neiman D."/>
            <person name="Pearson M."/>
            <person name="Priest M."/>
            <person name="Roberts A."/>
            <person name="Saif S."/>
            <person name="Shea T."/>
            <person name="Sisk P."/>
            <person name="Sykes S."/>
            <person name="Wortman J."/>
            <person name="Nusbaum C."/>
            <person name="Birren B."/>
        </authorList>
    </citation>
    <scope>NUCLEOTIDE SEQUENCE [LARGE SCALE GENOMIC DNA]</scope>
    <source>
        <strain evidence="3 4">VS20</strain>
    </source>
</reference>
<keyword evidence="1" id="KW-0732">Signal</keyword>
<feature type="domain" description="Apple" evidence="2">
    <location>
        <begin position="132"/>
        <end position="223"/>
    </location>
</feature>
<name>T0RRW1_SAPDV</name>
<protein>
    <recommendedName>
        <fullName evidence="2">Apple domain-containing protein</fullName>
    </recommendedName>
</protein>
<dbReference type="GeneID" id="19948208"/>
<feature type="chain" id="PRO_5012361885" description="Apple domain-containing protein" evidence="1">
    <location>
        <begin position="16"/>
        <end position="304"/>
    </location>
</feature>
<dbReference type="RefSeq" id="XP_008611537.1">
    <property type="nucleotide sequence ID" value="XM_008613315.1"/>
</dbReference>
<evidence type="ECO:0000313" key="4">
    <source>
        <dbReference type="Proteomes" id="UP000030762"/>
    </source>
</evidence>
<dbReference type="Pfam" id="PF00024">
    <property type="entry name" value="PAN_1"/>
    <property type="match status" value="1"/>
</dbReference>
<dbReference type="EMBL" id="JH767152">
    <property type="protein sequence ID" value="EQC35253.1"/>
    <property type="molecule type" value="Genomic_DNA"/>
</dbReference>
<gene>
    <name evidence="3" type="ORF">SDRG_07481</name>
</gene>
<sequence length="304" mass="32717">MKLLAAFASIASVLGAANLRQQQFKPCLMEQDCNSGFFCKPVDDGTFSMCQPGNRAPVRNFVCATNSDLVGSDIADSHTGFDGCMDTCKRNPGCNAFAWVKDNDGPQGMCYMKQLVDPSRAFNVAPRVTKSCKEEPKLPSSSKWVENPGYQFQGPAMVTKGGVSSLESCEVSCLSTVGCAAVSYTRYSQTCVLQSVANNYYPVWSKAVDLSAVAAVPYTYKVCYGNYDVPYSGDVNNFQGSFQDCAKCMTNGNANAFAWYLGPTGNMAQPTNPLGTCYCKKINGDVPPPPPMPRNNGGTIFCQA</sequence>
<dbReference type="Proteomes" id="UP000030762">
    <property type="component" value="Unassembled WGS sequence"/>
</dbReference>
<organism evidence="3 4">
    <name type="scientific">Saprolegnia diclina (strain VS20)</name>
    <dbReference type="NCBI Taxonomy" id="1156394"/>
    <lineage>
        <taxon>Eukaryota</taxon>
        <taxon>Sar</taxon>
        <taxon>Stramenopiles</taxon>
        <taxon>Oomycota</taxon>
        <taxon>Saprolegniomycetes</taxon>
        <taxon>Saprolegniales</taxon>
        <taxon>Saprolegniaceae</taxon>
        <taxon>Saprolegnia</taxon>
    </lineage>
</organism>
<proteinExistence type="predicted"/>
<dbReference type="InParanoid" id="T0RRW1"/>
<evidence type="ECO:0000313" key="3">
    <source>
        <dbReference type="EMBL" id="EQC35253.1"/>
    </source>
</evidence>
<evidence type="ECO:0000259" key="2">
    <source>
        <dbReference type="PROSITE" id="PS50948"/>
    </source>
</evidence>
<feature type="signal peptide" evidence="1">
    <location>
        <begin position="1"/>
        <end position="15"/>
    </location>
</feature>
<dbReference type="OMA" id="VANNYYP"/>
<dbReference type="VEuPathDB" id="FungiDB:SDRG_07481"/>
<dbReference type="Pfam" id="PF14295">
    <property type="entry name" value="PAN_4"/>
    <property type="match status" value="1"/>
</dbReference>
<evidence type="ECO:0000256" key="1">
    <source>
        <dbReference type="SAM" id="SignalP"/>
    </source>
</evidence>
<dbReference type="OrthoDB" id="64551at2759"/>
<dbReference type="InterPro" id="IPR003609">
    <property type="entry name" value="Pan_app"/>
</dbReference>
<dbReference type="AlphaFoldDB" id="T0RRW1"/>
<keyword evidence="4" id="KW-1185">Reference proteome</keyword>
<dbReference type="Gene3D" id="3.50.4.10">
    <property type="entry name" value="Hepatocyte Growth Factor"/>
    <property type="match status" value="2"/>
</dbReference>
<dbReference type="PROSITE" id="PS50948">
    <property type="entry name" value="PAN"/>
    <property type="match status" value="1"/>
</dbReference>
<accession>T0RRW1</accession>